<dbReference type="InterPro" id="IPR000160">
    <property type="entry name" value="GGDEF_dom"/>
</dbReference>
<dbReference type="Proteomes" id="UP000722957">
    <property type="component" value="Unassembled WGS sequence"/>
</dbReference>
<dbReference type="Proteomes" id="UP000256923">
    <property type="component" value="Chromosome 1"/>
</dbReference>
<evidence type="ECO:0000256" key="1">
    <source>
        <dbReference type="ARBA" id="ARBA00001946"/>
    </source>
</evidence>
<dbReference type="KEGG" id="vau:VANGNB10_cI0908c"/>
<dbReference type="InterPro" id="IPR035965">
    <property type="entry name" value="PAS-like_dom_sf"/>
</dbReference>
<accession>A0A1E5FGJ8</accession>
<dbReference type="SUPFAM" id="SSF55785">
    <property type="entry name" value="PYP-like sensor domain (PAS domain)"/>
    <property type="match status" value="1"/>
</dbReference>
<dbReference type="PANTHER" id="PTHR45138">
    <property type="entry name" value="REGULATORY COMPONENTS OF SENSORY TRANSDUCTION SYSTEM"/>
    <property type="match status" value="1"/>
</dbReference>
<dbReference type="GO" id="GO:0005886">
    <property type="term" value="C:plasma membrane"/>
    <property type="evidence" value="ECO:0007669"/>
    <property type="project" value="TreeGrafter"/>
</dbReference>
<feature type="domain" description="GGDEF" evidence="4">
    <location>
        <begin position="183"/>
        <end position="320"/>
    </location>
</feature>
<dbReference type="GO" id="GO:0043709">
    <property type="term" value="P:cell adhesion involved in single-species biofilm formation"/>
    <property type="evidence" value="ECO:0007669"/>
    <property type="project" value="TreeGrafter"/>
</dbReference>
<reference evidence="6 8" key="2">
    <citation type="journal article" date="2021" name="PeerJ">
        <title>Analysis of 44 Vibrio anguillarum genomes reveals high genetic diversity.</title>
        <authorList>
            <person name="Hansen M.J."/>
            <person name="Dalsgaard I."/>
        </authorList>
    </citation>
    <scope>NUCLEOTIDE SEQUENCE [LARGE SCALE GENOMIC DNA]</scope>
    <source>
        <strain evidence="6 8">17-16730-2A</strain>
    </source>
</reference>
<dbReference type="Pfam" id="PF00990">
    <property type="entry name" value="GGDEF"/>
    <property type="match status" value="1"/>
</dbReference>
<dbReference type="Pfam" id="PF08448">
    <property type="entry name" value="PAS_4"/>
    <property type="match status" value="1"/>
</dbReference>
<dbReference type="CDD" id="cd01949">
    <property type="entry name" value="GGDEF"/>
    <property type="match status" value="1"/>
</dbReference>
<dbReference type="GO" id="GO:1902201">
    <property type="term" value="P:negative regulation of bacterial-type flagellum-dependent cell motility"/>
    <property type="evidence" value="ECO:0007669"/>
    <property type="project" value="TreeGrafter"/>
</dbReference>
<dbReference type="NCBIfam" id="TIGR00254">
    <property type="entry name" value="GGDEF"/>
    <property type="match status" value="1"/>
</dbReference>
<dbReference type="EMBL" id="RDOM01000003">
    <property type="protein sequence ID" value="MBF4270484.1"/>
    <property type="molecule type" value="Genomic_DNA"/>
</dbReference>
<reference evidence="5 7" key="1">
    <citation type="submission" date="2018-12" db="EMBL/GenBank/DDBJ databases">
        <title>Characterization and Draft Genome of Vibrio anguillarum J360 Marine Pathogen Isolated from an Outbreak in Lumpfish (Cyclopterus lumpus).</title>
        <authorList>
            <person name="Vasquez J.I."/>
            <person name="Cao T."/>
            <person name="Chakraborty S."/>
            <person name="Gnanagobal H."/>
            <person name="Wescot J."/>
            <person name="Boyce D."/>
            <person name="Santander J."/>
        </authorList>
    </citation>
    <scope>NUCLEOTIDE SEQUENCE [LARGE SCALE GENOMIC DNA]</scope>
    <source>
        <strain evidence="5 7">J360</strain>
    </source>
</reference>
<organism evidence="6 8">
    <name type="scientific">Vibrio anguillarum</name>
    <name type="common">Listonella anguillarum</name>
    <dbReference type="NCBI Taxonomy" id="55601"/>
    <lineage>
        <taxon>Bacteria</taxon>
        <taxon>Pseudomonadati</taxon>
        <taxon>Pseudomonadota</taxon>
        <taxon>Gammaproteobacteria</taxon>
        <taxon>Vibrionales</taxon>
        <taxon>Vibrionaceae</taxon>
        <taxon>Vibrio</taxon>
    </lineage>
</organism>
<gene>
    <name evidence="5" type="ORF">DYL72_12915</name>
    <name evidence="6" type="ORF">EAY07_00180</name>
</gene>
<dbReference type="EC" id="2.7.7.65" evidence="2"/>
<evidence type="ECO:0000256" key="3">
    <source>
        <dbReference type="ARBA" id="ARBA00034247"/>
    </source>
</evidence>
<evidence type="ECO:0000313" key="7">
    <source>
        <dbReference type="Proteomes" id="UP000256923"/>
    </source>
</evidence>
<sequence>MVNSPLFSEIIENPALMRSLLESLPEPTFLINRDGVYVEALGGTDRSRHHDPRVLIGLNLYQVLPEKKAAWFHQIIQEVIDNGQMREFEYDLDLRVIAQFKGSSGPIDIQFFNALVIPLKNTEYVLWIVRNITAYKRTLERLSIHQLELEKLTNVDHLTQVYNRYAMDSLLPKALDKIKREQSSAAIFMIDLDCFKEYNDHYGHVNGDTVLRKIASTLQHWKRKDDLCFRYGGDEFLLFIADIDIKQCEQKALQLLSEVRELQIPHRYSRVSLYVSITIGIQYCEHIPTGMTPEQFVSTADKALFHAKNQQRGTIHILHKA</sequence>
<dbReference type="InterPro" id="IPR029787">
    <property type="entry name" value="Nucleotide_cyclase"/>
</dbReference>
<dbReference type="InterPro" id="IPR050469">
    <property type="entry name" value="Diguanylate_Cyclase"/>
</dbReference>
<dbReference type="RefSeq" id="WP_013857257.1">
    <property type="nucleotide sequence ID" value="NZ_AJYT02000084.1"/>
</dbReference>
<dbReference type="OMA" id="NGICFRY"/>
<dbReference type="SMART" id="SM00267">
    <property type="entry name" value="GGDEF"/>
    <property type="match status" value="1"/>
</dbReference>
<evidence type="ECO:0000256" key="2">
    <source>
        <dbReference type="ARBA" id="ARBA00012528"/>
    </source>
</evidence>
<dbReference type="Gene3D" id="3.30.70.270">
    <property type="match status" value="1"/>
</dbReference>
<proteinExistence type="predicted"/>
<evidence type="ECO:0000313" key="5">
    <source>
        <dbReference type="EMBL" id="AZS25830.1"/>
    </source>
</evidence>
<dbReference type="PANTHER" id="PTHR45138:SF9">
    <property type="entry name" value="DIGUANYLATE CYCLASE DGCM-RELATED"/>
    <property type="match status" value="1"/>
</dbReference>
<dbReference type="SMR" id="A0A1Q1I3J2"/>
<dbReference type="SUPFAM" id="SSF55073">
    <property type="entry name" value="Nucleotide cyclase"/>
    <property type="match status" value="1"/>
</dbReference>
<dbReference type="PROSITE" id="PS50887">
    <property type="entry name" value="GGDEF"/>
    <property type="match status" value="1"/>
</dbReference>
<dbReference type="InterPro" id="IPR013656">
    <property type="entry name" value="PAS_4"/>
</dbReference>
<name>A0A1Q1I3J2_VIBAN</name>
<comment type="catalytic activity">
    <reaction evidence="3">
        <text>2 GTP = 3',3'-c-di-GMP + 2 diphosphate</text>
        <dbReference type="Rhea" id="RHEA:24898"/>
        <dbReference type="ChEBI" id="CHEBI:33019"/>
        <dbReference type="ChEBI" id="CHEBI:37565"/>
        <dbReference type="ChEBI" id="CHEBI:58805"/>
        <dbReference type="EC" id="2.7.7.65"/>
    </reaction>
</comment>
<evidence type="ECO:0000259" key="4">
    <source>
        <dbReference type="PROSITE" id="PS50887"/>
    </source>
</evidence>
<protein>
    <recommendedName>
        <fullName evidence="2">diguanylate cyclase</fullName>
        <ecNumber evidence="2">2.7.7.65</ecNumber>
    </recommendedName>
</protein>
<dbReference type="InterPro" id="IPR043128">
    <property type="entry name" value="Rev_trsase/Diguanyl_cyclase"/>
</dbReference>
<accession>A0A1Q1I3J2</accession>
<dbReference type="GO" id="GO:0052621">
    <property type="term" value="F:diguanylate cyclase activity"/>
    <property type="evidence" value="ECO:0007669"/>
    <property type="project" value="UniProtKB-EC"/>
</dbReference>
<dbReference type="EMBL" id="CP034672">
    <property type="protein sequence ID" value="AZS25830.1"/>
    <property type="molecule type" value="Genomic_DNA"/>
</dbReference>
<evidence type="ECO:0000313" key="6">
    <source>
        <dbReference type="EMBL" id="MBF4270484.1"/>
    </source>
</evidence>
<dbReference type="AlphaFoldDB" id="A0A1Q1I3J2"/>
<evidence type="ECO:0000313" key="8">
    <source>
        <dbReference type="Proteomes" id="UP000722957"/>
    </source>
</evidence>
<comment type="cofactor">
    <cofactor evidence="1">
        <name>Mg(2+)</name>
        <dbReference type="ChEBI" id="CHEBI:18420"/>
    </cofactor>
</comment>
<dbReference type="Gene3D" id="3.30.450.20">
    <property type="entry name" value="PAS domain"/>
    <property type="match status" value="1"/>
</dbReference>
<dbReference type="GeneID" id="83860603"/>
<dbReference type="FunFam" id="3.30.70.270:FF:000001">
    <property type="entry name" value="Diguanylate cyclase domain protein"/>
    <property type="match status" value="1"/>
</dbReference>